<keyword evidence="2" id="KW-1185">Reference proteome</keyword>
<accession>A0ABQ4KQ28</accession>
<name>A0ABQ4KQ28_9BACI</name>
<evidence type="ECO:0000313" key="1">
    <source>
        <dbReference type="EMBL" id="GIN59606.1"/>
    </source>
</evidence>
<dbReference type="InterPro" id="IPR029044">
    <property type="entry name" value="Nucleotide-diphossugar_trans"/>
</dbReference>
<dbReference type="Gene3D" id="3.90.550.10">
    <property type="entry name" value="Spore Coat Polysaccharide Biosynthesis Protein SpsA, Chain A"/>
    <property type="match status" value="1"/>
</dbReference>
<dbReference type="SUPFAM" id="SSF53448">
    <property type="entry name" value="Nucleotide-diphospho-sugar transferases"/>
    <property type="match status" value="1"/>
</dbReference>
<keyword evidence="1" id="KW-0946">Virion</keyword>
<organism evidence="1 2">
    <name type="scientific">Lederbergia ruris</name>
    <dbReference type="NCBI Taxonomy" id="217495"/>
    <lineage>
        <taxon>Bacteria</taxon>
        <taxon>Bacillati</taxon>
        <taxon>Bacillota</taxon>
        <taxon>Bacilli</taxon>
        <taxon>Bacillales</taxon>
        <taxon>Bacillaceae</taxon>
        <taxon>Lederbergia</taxon>
    </lineage>
</organism>
<protein>
    <submittedName>
        <fullName evidence="1">Spore coat protein</fullName>
    </submittedName>
</protein>
<sequence>MRKIAIIQARMGSKRLPGKVLKKVLNRPLLEYQLERIAKADELDSYVVATTTKDQDGAIVKLCEKLGVPVFRGSEEDVLARYFAAASCYQADIIIRLTSDCPLIDPHLIDQMIQTYCSQPNQYDYVSNVIERTFPRGMDIEVFSYEALAKCHQQAKQKSDREHVTRYMYQHPKQFKLLNVENRQDQSEHRWTVDTWEDFKLVKKIIESFYPQQPDYTMEDVLTLIQMNPEWRKINRHIKQK</sequence>
<reference evidence="1 2" key="1">
    <citation type="submission" date="2021-03" db="EMBL/GenBank/DDBJ databases">
        <title>Antimicrobial resistance genes in bacteria isolated from Japanese honey, and their potential for conferring macrolide and lincosamide resistance in the American foulbrood pathogen Paenibacillus larvae.</title>
        <authorList>
            <person name="Okamoto M."/>
            <person name="Kumagai M."/>
            <person name="Kanamori H."/>
            <person name="Takamatsu D."/>
        </authorList>
    </citation>
    <scope>NUCLEOTIDE SEQUENCE [LARGE SCALE GENOMIC DNA]</scope>
    <source>
        <strain evidence="1 2">J8TS2</strain>
    </source>
</reference>
<comment type="caution">
    <text evidence="1">The sequence shown here is derived from an EMBL/GenBank/DDBJ whole genome shotgun (WGS) entry which is preliminary data.</text>
</comment>
<dbReference type="RefSeq" id="WP_212967361.1">
    <property type="nucleotide sequence ID" value="NZ_BORB01000051.1"/>
</dbReference>
<dbReference type="Pfam" id="PF02348">
    <property type="entry name" value="CTP_transf_3"/>
    <property type="match status" value="1"/>
</dbReference>
<dbReference type="PANTHER" id="PTHR42866:SF1">
    <property type="entry name" value="SPORE COAT POLYSACCHARIDE BIOSYNTHESIS PROTEIN SPSF"/>
    <property type="match status" value="1"/>
</dbReference>
<keyword evidence="1" id="KW-0167">Capsid protein</keyword>
<evidence type="ECO:0000313" key="2">
    <source>
        <dbReference type="Proteomes" id="UP000679950"/>
    </source>
</evidence>
<gene>
    <name evidence="1" type="ORF">J8TS2_39250</name>
</gene>
<dbReference type="InterPro" id="IPR003329">
    <property type="entry name" value="Cytidylyl_trans"/>
</dbReference>
<proteinExistence type="predicted"/>
<dbReference type="Proteomes" id="UP000679950">
    <property type="component" value="Unassembled WGS sequence"/>
</dbReference>
<dbReference type="PANTHER" id="PTHR42866">
    <property type="entry name" value="3-DEOXY-MANNO-OCTULOSONATE CYTIDYLYLTRANSFERASE"/>
    <property type="match status" value="1"/>
</dbReference>
<dbReference type="CDD" id="cd02518">
    <property type="entry name" value="GT2_SpsF"/>
    <property type="match status" value="1"/>
</dbReference>
<dbReference type="EMBL" id="BORB01000051">
    <property type="protein sequence ID" value="GIN59606.1"/>
    <property type="molecule type" value="Genomic_DNA"/>
</dbReference>